<reference evidence="3" key="1">
    <citation type="submission" date="2016-10" db="EMBL/GenBank/DDBJ databases">
        <authorList>
            <person name="Varghese N."/>
            <person name="Submissions S."/>
        </authorList>
    </citation>
    <scope>NUCLEOTIDE SEQUENCE [LARGE SCALE GENOMIC DNA]</scope>
    <source>
        <strain evidence="3">DSM 44675</strain>
    </source>
</reference>
<feature type="compositionally biased region" description="Basic and acidic residues" evidence="1">
    <location>
        <begin position="1"/>
        <end position="12"/>
    </location>
</feature>
<protein>
    <submittedName>
        <fullName evidence="2">Uncharacterized protein</fullName>
    </submittedName>
</protein>
<evidence type="ECO:0000313" key="2">
    <source>
        <dbReference type="EMBL" id="SEM22987.1"/>
    </source>
</evidence>
<feature type="region of interest" description="Disordered" evidence="1">
    <location>
        <begin position="1"/>
        <end position="84"/>
    </location>
</feature>
<feature type="region of interest" description="Disordered" evidence="1">
    <location>
        <begin position="135"/>
        <end position="208"/>
    </location>
</feature>
<feature type="region of interest" description="Disordered" evidence="1">
    <location>
        <begin position="228"/>
        <end position="324"/>
    </location>
</feature>
<sequence length="324" mass="35741">MRRPRSDSRETPAARVAAGTGHSLSGDPPLRARRTHATNPAVHNPANARYGTTGVRRPRSDSRETSHRPHRSARSRTAPHGVGTRPHCFRIRIRTSPEPRRAPHTGGSWPPDLTGFDRWSTRLRDRLVSALDLGGVMRPPRPDPTSAVCVPPESRLWDSRETSAARRPWGRRTPSAGARGVHSARSSTDGAPVTTHGGEPVSGVAPEASRLPAGSAFHTHLRQSRVLNLDLDVSRESDPRSREHPGTTTQSIRAPRRSAGELHPPRTRAPGGTTGGRPRPMPAFSPRPQRMHHHLRSHTPRFARTAPRDRSQTESRERCRRGFP</sequence>
<evidence type="ECO:0000256" key="1">
    <source>
        <dbReference type="SAM" id="MobiDB-lite"/>
    </source>
</evidence>
<feature type="compositionally biased region" description="Basic residues" evidence="1">
    <location>
        <begin position="289"/>
        <end position="301"/>
    </location>
</feature>
<dbReference type="Proteomes" id="UP000198677">
    <property type="component" value="Unassembled WGS sequence"/>
</dbReference>
<feature type="compositionally biased region" description="Basic and acidic residues" evidence="1">
    <location>
        <begin position="232"/>
        <end position="245"/>
    </location>
</feature>
<feature type="compositionally biased region" description="Basic and acidic residues" evidence="1">
    <location>
        <begin position="155"/>
        <end position="164"/>
    </location>
</feature>
<organism evidence="2 3">
    <name type="scientific">Rhodococcus maanshanensis</name>
    <dbReference type="NCBI Taxonomy" id="183556"/>
    <lineage>
        <taxon>Bacteria</taxon>
        <taxon>Bacillati</taxon>
        <taxon>Actinomycetota</taxon>
        <taxon>Actinomycetes</taxon>
        <taxon>Mycobacteriales</taxon>
        <taxon>Nocardiaceae</taxon>
        <taxon>Rhodococcus</taxon>
    </lineage>
</organism>
<gene>
    <name evidence="2" type="ORF">SAMN05444583_1282</name>
</gene>
<evidence type="ECO:0000313" key="3">
    <source>
        <dbReference type="Proteomes" id="UP000198677"/>
    </source>
</evidence>
<feature type="compositionally biased region" description="Basic and acidic residues" evidence="1">
    <location>
        <begin position="306"/>
        <end position="317"/>
    </location>
</feature>
<name>A0A1H7WPW5_9NOCA</name>
<accession>A0A1H7WPW5</accession>
<dbReference type="EMBL" id="FOAW01000028">
    <property type="protein sequence ID" value="SEM22987.1"/>
    <property type="molecule type" value="Genomic_DNA"/>
</dbReference>
<proteinExistence type="predicted"/>
<keyword evidence="3" id="KW-1185">Reference proteome</keyword>
<dbReference type="AlphaFoldDB" id="A0A1H7WPW5"/>
<feature type="compositionally biased region" description="Basic and acidic residues" evidence="1">
    <location>
        <begin position="58"/>
        <end position="67"/>
    </location>
</feature>